<sequence>MSAMMSSASSCTDTSSCLAMALVRRPVIFLQTLAARAEPEGRGEGLSTRQPGRTRVLQRPMDEMSLSCSLSDSMLVHSVSTIVSTWYSFTLLTSGPKLSETNAPTVKHNQTDWRTRAMSHRWVLPFDRQVLDLSVLVFQQLEDHPHHLSINTSSISRRTGTGRTGWYRFTRTFLSLSSSSLMESFCSSVIRSLVAMNLPTNTSRLY</sequence>
<gene>
    <name evidence="1" type="ORF">EYF80_049732</name>
</gene>
<evidence type="ECO:0000313" key="1">
    <source>
        <dbReference type="EMBL" id="TNN40106.1"/>
    </source>
</evidence>
<name>A0A4Z2FFV2_9TELE</name>
<dbReference type="EMBL" id="SRLO01001218">
    <property type="protein sequence ID" value="TNN40106.1"/>
    <property type="molecule type" value="Genomic_DNA"/>
</dbReference>
<dbReference type="AlphaFoldDB" id="A0A4Z2FFV2"/>
<dbReference type="Proteomes" id="UP000314294">
    <property type="component" value="Unassembled WGS sequence"/>
</dbReference>
<keyword evidence="2" id="KW-1185">Reference proteome</keyword>
<organism evidence="1 2">
    <name type="scientific">Liparis tanakae</name>
    <name type="common">Tanaka's snailfish</name>
    <dbReference type="NCBI Taxonomy" id="230148"/>
    <lineage>
        <taxon>Eukaryota</taxon>
        <taxon>Metazoa</taxon>
        <taxon>Chordata</taxon>
        <taxon>Craniata</taxon>
        <taxon>Vertebrata</taxon>
        <taxon>Euteleostomi</taxon>
        <taxon>Actinopterygii</taxon>
        <taxon>Neopterygii</taxon>
        <taxon>Teleostei</taxon>
        <taxon>Neoteleostei</taxon>
        <taxon>Acanthomorphata</taxon>
        <taxon>Eupercaria</taxon>
        <taxon>Perciformes</taxon>
        <taxon>Cottioidei</taxon>
        <taxon>Cottales</taxon>
        <taxon>Liparidae</taxon>
        <taxon>Liparis</taxon>
    </lineage>
</organism>
<protein>
    <submittedName>
        <fullName evidence="1">Uncharacterized protein</fullName>
    </submittedName>
</protein>
<proteinExistence type="predicted"/>
<evidence type="ECO:0000313" key="2">
    <source>
        <dbReference type="Proteomes" id="UP000314294"/>
    </source>
</evidence>
<comment type="caution">
    <text evidence="1">The sequence shown here is derived from an EMBL/GenBank/DDBJ whole genome shotgun (WGS) entry which is preliminary data.</text>
</comment>
<accession>A0A4Z2FFV2</accession>
<reference evidence="1 2" key="1">
    <citation type="submission" date="2019-03" db="EMBL/GenBank/DDBJ databases">
        <title>First draft genome of Liparis tanakae, snailfish: a comprehensive survey of snailfish specific genes.</title>
        <authorList>
            <person name="Kim W."/>
            <person name="Song I."/>
            <person name="Jeong J.-H."/>
            <person name="Kim D."/>
            <person name="Kim S."/>
            <person name="Ryu S."/>
            <person name="Song J.Y."/>
            <person name="Lee S.K."/>
        </authorList>
    </citation>
    <scope>NUCLEOTIDE SEQUENCE [LARGE SCALE GENOMIC DNA]</scope>
    <source>
        <tissue evidence="1">Muscle</tissue>
    </source>
</reference>